<reference evidence="5 6" key="1">
    <citation type="submission" date="2016-05" db="EMBL/GenBank/DDBJ databases">
        <title>Complete genome sequence of Novosphingobium guangzhouense SA925(T).</title>
        <authorList>
            <person name="Sha S."/>
        </authorList>
    </citation>
    <scope>NUCLEOTIDE SEQUENCE [LARGE SCALE GENOMIC DNA]</scope>
    <source>
        <strain evidence="5 6">SA925</strain>
    </source>
</reference>
<accession>A0A2K2FU34</accession>
<dbReference type="InterPro" id="IPR029483">
    <property type="entry name" value="GH97_C"/>
</dbReference>
<evidence type="ECO:0000259" key="3">
    <source>
        <dbReference type="Pfam" id="PF14508"/>
    </source>
</evidence>
<feature type="domain" description="Glycosyl-hydrolase 97 catalytic" evidence="2">
    <location>
        <begin position="333"/>
        <end position="474"/>
    </location>
</feature>
<dbReference type="OrthoDB" id="57532at2"/>
<gene>
    <name evidence="5" type="ORF">A8V01_26715</name>
</gene>
<dbReference type="GO" id="GO:0030246">
    <property type="term" value="F:carbohydrate binding"/>
    <property type="evidence" value="ECO:0007669"/>
    <property type="project" value="InterPro"/>
</dbReference>
<feature type="signal peptide" evidence="1">
    <location>
        <begin position="1"/>
        <end position="21"/>
    </location>
</feature>
<dbReference type="InterPro" id="IPR019563">
    <property type="entry name" value="GH97_catalytic"/>
</dbReference>
<dbReference type="PANTHER" id="PTHR35803">
    <property type="entry name" value="GLUCAN 1,4-ALPHA-GLUCOSIDASE SUSB-RELATED"/>
    <property type="match status" value="1"/>
</dbReference>
<dbReference type="InterPro" id="IPR052720">
    <property type="entry name" value="Glycosyl_hydrolase_97"/>
</dbReference>
<dbReference type="InterPro" id="IPR006311">
    <property type="entry name" value="TAT_signal"/>
</dbReference>
<dbReference type="InterPro" id="IPR029486">
    <property type="entry name" value="GH97_N"/>
</dbReference>
<sequence length="657" mass="72110">MKTNRRTVLAGLSAATATGLAASAVEARSTPPATAQRLAVASPDGRITVELLVPASRGEHPRWAARHGDTVMLEPSQMALVLGDGRRLGPDAKFLGSETTSSDGSWQPPYGIAGNYDGRANQLEARFEDRRSRIRFAIRLLAHDDGIACRFVLLSAPKKTVRLGGEQIEFRMPAGTRVWTSRDEGEYAVSPAGRIAPIPHPELTASTDKGALADTPAMAQTPAGLAMLLCEADRLHYPRMMFAPGPDEQTMVSRLMHFPGRATGFSGPGDTHAAPLFDVEAPFTTPWRVIMVAERTAGLIGKAGLVPTLATPNRLGATDWVRPGRAFRVRAPYTNENATAGLAFAVERKMDFIVFDAHWYGDGTDPSDATHPIDGFDIEGIVAAARQKGIGTIVYVDRVPAMRQLDAIVATYRKWGIAGIKFGFIWEGRQEDVDWIYDVVKTCGENNLLVNLHDNLRPAGLERTLPNYVALEGVRGNEQFPTARHNVTLPFTRALSGPIDYTICYDHYKNLTTNAHQLAMAAVYYNPLTFLYWYDTPAKYRTGSWPALHWFDECPTTWDETHAIDGEPGEYVAVARRNGDRWFLGAMTNEEARTIQIPLAFLGEGKWQAMVFADGARAQEPRLTTVDISRRNVDASATLTVAMQPSGGQAIFFERRA</sequence>
<dbReference type="InterPro" id="IPR013785">
    <property type="entry name" value="Aldolase_TIM"/>
</dbReference>
<evidence type="ECO:0000259" key="4">
    <source>
        <dbReference type="Pfam" id="PF14509"/>
    </source>
</evidence>
<dbReference type="Pfam" id="PF14508">
    <property type="entry name" value="GH97_N"/>
    <property type="match status" value="1"/>
</dbReference>
<proteinExistence type="predicted"/>
<evidence type="ECO:0008006" key="7">
    <source>
        <dbReference type="Google" id="ProtNLM"/>
    </source>
</evidence>
<name>A0A2K2FU34_9SPHN</name>
<dbReference type="Gene3D" id="2.70.98.10">
    <property type="match status" value="1"/>
</dbReference>
<dbReference type="InterPro" id="IPR014718">
    <property type="entry name" value="GH-type_carb-bd"/>
</dbReference>
<dbReference type="SUPFAM" id="SSF51445">
    <property type="entry name" value="(Trans)glycosidases"/>
    <property type="match status" value="1"/>
</dbReference>
<protein>
    <recommendedName>
        <fullName evidence="7">Glycoside hydrolase family 97</fullName>
    </recommendedName>
</protein>
<dbReference type="RefSeq" id="WP_103098872.1">
    <property type="nucleotide sequence ID" value="NZ_LYMM01000082.1"/>
</dbReference>
<keyword evidence="6" id="KW-1185">Reference proteome</keyword>
<comment type="caution">
    <text evidence="5">The sequence shown here is derived from an EMBL/GenBank/DDBJ whole genome shotgun (WGS) entry which is preliminary data.</text>
</comment>
<dbReference type="AlphaFoldDB" id="A0A2K2FU34"/>
<feature type="domain" description="Glycosyl-hydrolase 97 C-terminal oligomerisation" evidence="4">
    <location>
        <begin position="557"/>
        <end position="653"/>
    </location>
</feature>
<dbReference type="Pfam" id="PF14509">
    <property type="entry name" value="GH97_C"/>
    <property type="match status" value="1"/>
</dbReference>
<evidence type="ECO:0000256" key="1">
    <source>
        <dbReference type="SAM" id="SignalP"/>
    </source>
</evidence>
<evidence type="ECO:0000259" key="2">
    <source>
        <dbReference type="Pfam" id="PF10566"/>
    </source>
</evidence>
<evidence type="ECO:0000313" key="5">
    <source>
        <dbReference type="EMBL" id="PNU02307.1"/>
    </source>
</evidence>
<keyword evidence="1" id="KW-0732">Signal</keyword>
<dbReference type="InterPro" id="IPR017853">
    <property type="entry name" value="GH"/>
</dbReference>
<dbReference type="Proteomes" id="UP000236327">
    <property type="component" value="Unassembled WGS sequence"/>
</dbReference>
<dbReference type="EMBL" id="LYMM01000082">
    <property type="protein sequence ID" value="PNU02307.1"/>
    <property type="molecule type" value="Genomic_DNA"/>
</dbReference>
<feature type="domain" description="Glycosyl-hydrolase 97 N-terminal" evidence="3">
    <location>
        <begin position="40"/>
        <end position="312"/>
    </location>
</feature>
<evidence type="ECO:0000313" key="6">
    <source>
        <dbReference type="Proteomes" id="UP000236327"/>
    </source>
</evidence>
<dbReference type="Gene3D" id="3.20.20.70">
    <property type="entry name" value="Aldolase class I"/>
    <property type="match status" value="1"/>
</dbReference>
<feature type="chain" id="PRO_5014444082" description="Glycoside hydrolase family 97" evidence="1">
    <location>
        <begin position="22"/>
        <end position="657"/>
    </location>
</feature>
<dbReference type="PROSITE" id="PS51318">
    <property type="entry name" value="TAT"/>
    <property type="match status" value="1"/>
</dbReference>
<organism evidence="5 6">
    <name type="scientific">Novosphingobium guangzhouense</name>
    <dbReference type="NCBI Taxonomy" id="1850347"/>
    <lineage>
        <taxon>Bacteria</taxon>
        <taxon>Pseudomonadati</taxon>
        <taxon>Pseudomonadota</taxon>
        <taxon>Alphaproteobacteria</taxon>
        <taxon>Sphingomonadales</taxon>
        <taxon>Sphingomonadaceae</taxon>
        <taxon>Novosphingobium</taxon>
    </lineage>
</organism>
<dbReference type="Pfam" id="PF10566">
    <property type="entry name" value="Glyco_hydro_97"/>
    <property type="match status" value="1"/>
</dbReference>